<sequence length="97" mass="10682">MARKAGAFAAVLFASASFLALSAGPAAAAEQRIPGCMDPNPVPRHHTKTRTGLDIQRFDYTGESCNPVPHIICYVFDHWSWTCESWYYVGETSACTR</sequence>
<keyword evidence="3" id="KW-1185">Reference proteome</keyword>
<dbReference type="AlphaFoldDB" id="A0A0N7F459"/>
<feature type="chain" id="PRO_5006011741" description="Chitin-binding type-2 domain-containing protein" evidence="1">
    <location>
        <begin position="29"/>
        <end position="97"/>
    </location>
</feature>
<dbReference type="OrthoDB" id="10001457at2"/>
<evidence type="ECO:0000256" key="1">
    <source>
        <dbReference type="SAM" id="SignalP"/>
    </source>
</evidence>
<proteinExistence type="predicted"/>
<dbReference type="EMBL" id="CP012752">
    <property type="protein sequence ID" value="ALG10519.1"/>
    <property type="molecule type" value="Genomic_DNA"/>
</dbReference>
<reference evidence="2 3" key="1">
    <citation type="submission" date="2015-07" db="EMBL/GenBank/DDBJ databases">
        <title>Genome sequencing of Kibdelosporangium phytohabitans.</title>
        <authorList>
            <person name="Qin S."/>
            <person name="Xing K."/>
        </authorList>
    </citation>
    <scope>NUCLEOTIDE SEQUENCE [LARGE SCALE GENOMIC DNA]</scope>
    <source>
        <strain evidence="2 3">KLBMP1111</strain>
    </source>
</reference>
<keyword evidence="1" id="KW-0732">Signal</keyword>
<evidence type="ECO:0008006" key="4">
    <source>
        <dbReference type="Google" id="ProtNLM"/>
    </source>
</evidence>
<protein>
    <recommendedName>
        <fullName evidence="4">Chitin-binding type-2 domain-containing protein</fullName>
    </recommendedName>
</protein>
<name>A0A0N7F459_9PSEU</name>
<gene>
    <name evidence="2" type="ORF">AOZ06_29740</name>
</gene>
<dbReference type="Proteomes" id="UP000063699">
    <property type="component" value="Chromosome"/>
</dbReference>
<evidence type="ECO:0000313" key="2">
    <source>
        <dbReference type="EMBL" id="ALG10519.1"/>
    </source>
</evidence>
<accession>A0A0N7F459</accession>
<evidence type="ECO:0000313" key="3">
    <source>
        <dbReference type="Proteomes" id="UP000063699"/>
    </source>
</evidence>
<feature type="signal peptide" evidence="1">
    <location>
        <begin position="1"/>
        <end position="28"/>
    </location>
</feature>
<dbReference type="RefSeq" id="WP_054292422.1">
    <property type="nucleotide sequence ID" value="NZ_CP012752.1"/>
</dbReference>
<organism evidence="2 3">
    <name type="scientific">Kibdelosporangium phytohabitans</name>
    <dbReference type="NCBI Taxonomy" id="860235"/>
    <lineage>
        <taxon>Bacteria</taxon>
        <taxon>Bacillati</taxon>
        <taxon>Actinomycetota</taxon>
        <taxon>Actinomycetes</taxon>
        <taxon>Pseudonocardiales</taxon>
        <taxon>Pseudonocardiaceae</taxon>
        <taxon>Kibdelosporangium</taxon>
    </lineage>
</organism>
<dbReference type="KEGG" id="kphy:AOZ06_29740"/>